<organism evidence="1 2">
    <name type="scientific">Diabrotica virgifera virgifera</name>
    <name type="common">western corn rootworm</name>
    <dbReference type="NCBI Taxonomy" id="50390"/>
    <lineage>
        <taxon>Eukaryota</taxon>
        <taxon>Metazoa</taxon>
        <taxon>Ecdysozoa</taxon>
        <taxon>Arthropoda</taxon>
        <taxon>Hexapoda</taxon>
        <taxon>Insecta</taxon>
        <taxon>Pterygota</taxon>
        <taxon>Neoptera</taxon>
        <taxon>Endopterygota</taxon>
        <taxon>Coleoptera</taxon>
        <taxon>Polyphaga</taxon>
        <taxon>Cucujiformia</taxon>
        <taxon>Chrysomeloidea</taxon>
        <taxon>Chrysomelidae</taxon>
        <taxon>Galerucinae</taxon>
        <taxon>Diabroticina</taxon>
        <taxon>Diabroticites</taxon>
        <taxon>Diabrotica</taxon>
    </lineage>
</organism>
<evidence type="ECO:0000313" key="2">
    <source>
        <dbReference type="Proteomes" id="UP001652700"/>
    </source>
</evidence>
<sequence>MDINTEALVETLKSLKCTYCGNILSIGPIMIHSISQHEYEYQCGRCEDITRKGPPVRALLYESVAKHLWFPCIYPKCNETYPWDFVKIHEKNCPHKTNCCQISQCFEKLDENDIIAHMTEKHPAAICVNNNIIFNFTINEDSSFYAVINSFIFLIYFRNSKIFISLLSNNSNNVFNFTAKLRNIEEKTPYTYVRGRVINKFDENRHCSNCRDHRLSIEKKLGPRRSLRIAKVKEEVVANETVKQVAVAEVKIYHYQFITNHFCRLYPVGN</sequence>
<accession>A0ABM5INY9</accession>
<dbReference type="RefSeq" id="XP_028137723.2">
    <property type="nucleotide sequence ID" value="XM_028281922.2"/>
</dbReference>
<dbReference type="SUPFAM" id="SSF49599">
    <property type="entry name" value="TRAF domain-like"/>
    <property type="match status" value="1"/>
</dbReference>
<evidence type="ECO:0000313" key="1">
    <source>
        <dbReference type="EnsemblMetazoa" id="XP_028137723.2"/>
    </source>
</evidence>
<dbReference type="Proteomes" id="UP001652700">
    <property type="component" value="Unplaced"/>
</dbReference>
<keyword evidence="2" id="KW-1185">Reference proteome</keyword>
<dbReference type="EnsemblMetazoa" id="XM_028281922.2">
    <property type="protein sequence ID" value="XP_028137723.2"/>
    <property type="gene ID" value="LOC114332185"/>
</dbReference>
<protein>
    <recommendedName>
        <fullName evidence="3">RING-type E3 ubiquitin transferase</fullName>
    </recommendedName>
</protein>
<reference evidence="1" key="1">
    <citation type="submission" date="2025-05" db="UniProtKB">
        <authorList>
            <consortium name="EnsemblMetazoa"/>
        </authorList>
    </citation>
    <scope>IDENTIFICATION</scope>
</reference>
<proteinExistence type="predicted"/>
<evidence type="ECO:0008006" key="3">
    <source>
        <dbReference type="Google" id="ProtNLM"/>
    </source>
</evidence>
<dbReference type="GeneID" id="114332185"/>
<name>A0ABM5INY9_DIAVI</name>